<name>A0A0G0GQB2_9BACT</name>
<gene>
    <name evidence="1" type="ORF">US45_C0025G0010</name>
</gene>
<evidence type="ECO:0000313" key="2">
    <source>
        <dbReference type="Proteomes" id="UP000034701"/>
    </source>
</evidence>
<reference evidence="1 2" key="1">
    <citation type="journal article" date="2015" name="Nature">
        <title>rRNA introns, odd ribosomes, and small enigmatic genomes across a large radiation of phyla.</title>
        <authorList>
            <person name="Brown C.T."/>
            <person name="Hug L.A."/>
            <person name="Thomas B.C."/>
            <person name="Sharon I."/>
            <person name="Castelle C.J."/>
            <person name="Singh A."/>
            <person name="Wilkins M.J."/>
            <person name="Williams K.H."/>
            <person name="Banfield J.F."/>
        </authorList>
    </citation>
    <scope>NUCLEOTIDE SEQUENCE [LARGE SCALE GENOMIC DNA]</scope>
</reference>
<protein>
    <recommendedName>
        <fullName evidence="3">Antitoxin</fullName>
    </recommendedName>
</protein>
<dbReference type="AlphaFoldDB" id="A0A0G0GQB2"/>
<evidence type="ECO:0008006" key="3">
    <source>
        <dbReference type="Google" id="ProtNLM"/>
    </source>
</evidence>
<dbReference type="Proteomes" id="UP000034701">
    <property type="component" value="Unassembled WGS sequence"/>
</dbReference>
<sequence length="78" mass="8758">MGNTIVGLKELRGNINTYISEVKKGKFFIVVRRSKPVLKISSPDEELGVWEQIADFTEISKNGVAAKKILKELRKLNA</sequence>
<organism evidence="1 2">
    <name type="scientific">Candidatus Nomurabacteria bacterium GW2011_GWA1_37_20</name>
    <dbReference type="NCBI Taxonomy" id="1618729"/>
    <lineage>
        <taxon>Bacteria</taxon>
        <taxon>Candidatus Nomuraibacteriota</taxon>
    </lineage>
</organism>
<proteinExistence type="predicted"/>
<dbReference type="EMBL" id="LBTA01000025">
    <property type="protein sequence ID" value="KKQ32207.1"/>
    <property type="molecule type" value="Genomic_DNA"/>
</dbReference>
<evidence type="ECO:0000313" key="1">
    <source>
        <dbReference type="EMBL" id="KKQ32207.1"/>
    </source>
</evidence>
<comment type="caution">
    <text evidence="1">The sequence shown here is derived from an EMBL/GenBank/DDBJ whole genome shotgun (WGS) entry which is preliminary data.</text>
</comment>
<accession>A0A0G0GQB2</accession>